<dbReference type="OrthoDB" id="1435404at2759"/>
<dbReference type="Proteomes" id="UP000257109">
    <property type="component" value="Unassembled WGS sequence"/>
</dbReference>
<feature type="non-terminal residue" evidence="1">
    <location>
        <position position="1"/>
    </location>
</feature>
<evidence type="ECO:0000313" key="2">
    <source>
        <dbReference type="Proteomes" id="UP000257109"/>
    </source>
</evidence>
<dbReference type="EMBL" id="QJKJ01008429">
    <property type="protein sequence ID" value="RDX79802.1"/>
    <property type="molecule type" value="Genomic_DNA"/>
</dbReference>
<comment type="caution">
    <text evidence="1">The sequence shown here is derived from an EMBL/GenBank/DDBJ whole genome shotgun (WGS) entry which is preliminary data.</text>
</comment>
<feature type="non-terminal residue" evidence="1">
    <location>
        <position position="64"/>
    </location>
</feature>
<protein>
    <submittedName>
        <fullName evidence="1">Uncharacterized protein</fullName>
    </submittedName>
</protein>
<evidence type="ECO:0000313" key="1">
    <source>
        <dbReference type="EMBL" id="RDX79802.1"/>
    </source>
</evidence>
<organism evidence="1 2">
    <name type="scientific">Mucuna pruriens</name>
    <name type="common">Velvet bean</name>
    <name type="synonym">Dolichos pruriens</name>
    <dbReference type="NCBI Taxonomy" id="157652"/>
    <lineage>
        <taxon>Eukaryota</taxon>
        <taxon>Viridiplantae</taxon>
        <taxon>Streptophyta</taxon>
        <taxon>Embryophyta</taxon>
        <taxon>Tracheophyta</taxon>
        <taxon>Spermatophyta</taxon>
        <taxon>Magnoliopsida</taxon>
        <taxon>eudicotyledons</taxon>
        <taxon>Gunneridae</taxon>
        <taxon>Pentapetalae</taxon>
        <taxon>rosids</taxon>
        <taxon>fabids</taxon>
        <taxon>Fabales</taxon>
        <taxon>Fabaceae</taxon>
        <taxon>Papilionoideae</taxon>
        <taxon>50 kb inversion clade</taxon>
        <taxon>NPAAA clade</taxon>
        <taxon>indigoferoid/millettioid clade</taxon>
        <taxon>Phaseoleae</taxon>
        <taxon>Mucuna</taxon>
    </lineage>
</organism>
<name>A0A371FNI2_MUCPR</name>
<dbReference type="AlphaFoldDB" id="A0A371FNI2"/>
<dbReference type="PANTHER" id="PTHR35046">
    <property type="entry name" value="ZINC KNUCKLE (CCHC-TYPE) FAMILY PROTEIN"/>
    <property type="match status" value="1"/>
</dbReference>
<accession>A0A371FNI2</accession>
<keyword evidence="2" id="KW-1185">Reference proteome</keyword>
<sequence>MCRVAKAKSHPIDCIPHFLFLLLLRGGRDSTFVVVDKFFKMAQLIPCHKVDNPCHVVNLFFKEV</sequence>
<dbReference type="PANTHER" id="PTHR35046:SF9">
    <property type="entry name" value="RNA-DIRECTED DNA POLYMERASE"/>
    <property type="match status" value="1"/>
</dbReference>
<reference evidence="1" key="1">
    <citation type="submission" date="2018-05" db="EMBL/GenBank/DDBJ databases">
        <title>Draft genome of Mucuna pruriens seed.</title>
        <authorList>
            <person name="Nnadi N.E."/>
            <person name="Vos R."/>
            <person name="Hasami M.H."/>
            <person name="Devisetty U.K."/>
            <person name="Aguiy J.C."/>
        </authorList>
    </citation>
    <scope>NUCLEOTIDE SEQUENCE [LARGE SCALE GENOMIC DNA]</scope>
    <source>
        <strain evidence="1">JCA_2017</strain>
    </source>
</reference>
<proteinExistence type="predicted"/>
<gene>
    <name evidence="1" type="ORF">CR513_39739</name>
</gene>